<evidence type="ECO:0000256" key="1">
    <source>
        <dbReference type="SAM" id="Phobius"/>
    </source>
</evidence>
<dbReference type="Gene3D" id="3.30.565.10">
    <property type="entry name" value="Histidine kinase-like ATPase, C-terminal domain"/>
    <property type="match status" value="1"/>
</dbReference>
<dbReference type="OrthoDB" id="9809908at2"/>
<dbReference type="PANTHER" id="PTHR34220:SF7">
    <property type="entry name" value="SENSOR HISTIDINE KINASE YPDA"/>
    <property type="match status" value="1"/>
</dbReference>
<keyword evidence="1" id="KW-1133">Transmembrane helix</keyword>
<keyword evidence="1" id="KW-0472">Membrane</keyword>
<reference evidence="4 5" key="1">
    <citation type="submission" date="2020-12" db="EMBL/GenBank/DDBJ databases">
        <title>FDA dAtabase for Regulatory Grade micrObial Sequences (FDA-ARGOS): Supporting development and validation of Infectious Disease Dx tests.</title>
        <authorList>
            <person name="Kerrigan L."/>
            <person name="Long C."/>
            <person name="Tallon L."/>
            <person name="Sadzewicz L."/>
            <person name="Zhao X."/>
            <person name="Boylan J."/>
            <person name="Ott S."/>
            <person name="Bowen H."/>
            <person name="Vavikolanu K."/>
            <person name="Mehta A."/>
            <person name="Aluvathingal J."/>
            <person name="Nadendla S."/>
            <person name="Yan Y."/>
            <person name="Sichtig H."/>
        </authorList>
    </citation>
    <scope>NUCLEOTIDE SEQUENCE [LARGE SCALE GENOMIC DNA]</scope>
    <source>
        <strain evidence="4 5">FDAARGOS_1031</strain>
    </source>
</reference>
<dbReference type="PANTHER" id="PTHR34220">
    <property type="entry name" value="SENSOR HISTIDINE KINASE YPDA"/>
    <property type="match status" value="1"/>
</dbReference>
<feature type="transmembrane region" description="Helical" evidence="1">
    <location>
        <begin position="23"/>
        <end position="40"/>
    </location>
</feature>
<dbReference type="Pfam" id="PF06580">
    <property type="entry name" value="His_kinase"/>
    <property type="match status" value="1"/>
</dbReference>
<dbReference type="SUPFAM" id="SSF55874">
    <property type="entry name" value="ATPase domain of HSP90 chaperone/DNA topoisomerase II/histidine kinase"/>
    <property type="match status" value="1"/>
</dbReference>
<keyword evidence="5" id="KW-1185">Reference proteome</keyword>
<evidence type="ECO:0000259" key="2">
    <source>
        <dbReference type="Pfam" id="PF06580"/>
    </source>
</evidence>
<feature type="transmembrane region" description="Helical" evidence="1">
    <location>
        <begin position="128"/>
        <end position="149"/>
    </location>
</feature>
<dbReference type="RefSeq" id="WP_034871173.1">
    <property type="nucleotide sequence ID" value="NZ_CBCSDR010000003.1"/>
</dbReference>
<keyword evidence="4" id="KW-0418">Kinase</keyword>
<keyword evidence="4" id="KW-0808">Transferase</keyword>
<evidence type="ECO:0000313" key="5">
    <source>
        <dbReference type="Proteomes" id="UP000595426"/>
    </source>
</evidence>
<accession>A0A7T7ZWK9</accession>
<dbReference type="Pfam" id="PF14501">
    <property type="entry name" value="HATPase_c_5"/>
    <property type="match status" value="1"/>
</dbReference>
<name>A0A7T7ZWK9_9FLAO</name>
<feature type="transmembrane region" description="Helical" evidence="1">
    <location>
        <begin position="52"/>
        <end position="74"/>
    </location>
</feature>
<dbReference type="EMBL" id="CP067018">
    <property type="protein sequence ID" value="QQN57776.1"/>
    <property type="molecule type" value="Genomic_DNA"/>
</dbReference>
<dbReference type="InterPro" id="IPR050640">
    <property type="entry name" value="Bact_2-comp_sensor_kinase"/>
</dbReference>
<dbReference type="GO" id="GO:0000155">
    <property type="term" value="F:phosphorelay sensor kinase activity"/>
    <property type="evidence" value="ECO:0007669"/>
    <property type="project" value="InterPro"/>
</dbReference>
<dbReference type="KEGG" id="egm:AYC65_04585"/>
<feature type="domain" description="Signal transduction histidine kinase internal region" evidence="2">
    <location>
        <begin position="169"/>
        <end position="245"/>
    </location>
</feature>
<sequence>MEDTRDIQINGFIKFLVEDRYRIIRHLIFLIGLFLLFYSSNSKLTSYSPQIYKFYMVLLGWSVFITMFYVNMYILVPFFFFKSRYLLYIILLIVLVTASLSFIGYIINNTFPVYKIDNTTFKLRQDKSLYNGIIISTPIILMTTTLKLLQRWVKDKERISELKNLSLSMELDVLKNQINPHFLFNMLNNIKALIRKNPEKATEILMKLSGFLRYQLYENNDKTTPLTLEINSLSNFLNFEELRRENFTAVINHNQDIQSFNHIFIPPNLFTTFVENAVKHSVDLTDNNTYITLDFAVENSKLIFTCRNSRSQDSPLESTKYSGLGLKNIKRRLELLYHDQYCLNIMSTETEYIVNLTIPLSL</sequence>
<feature type="transmembrane region" description="Helical" evidence="1">
    <location>
        <begin position="86"/>
        <end position="108"/>
    </location>
</feature>
<evidence type="ECO:0000259" key="3">
    <source>
        <dbReference type="Pfam" id="PF14501"/>
    </source>
</evidence>
<dbReference type="AlphaFoldDB" id="A0A7T7ZWK9"/>
<feature type="domain" description="Sensor histidine kinase NatK-like C-terminal" evidence="3">
    <location>
        <begin position="269"/>
        <end position="359"/>
    </location>
</feature>
<proteinExistence type="predicted"/>
<dbReference type="GO" id="GO:0016020">
    <property type="term" value="C:membrane"/>
    <property type="evidence" value="ECO:0007669"/>
    <property type="project" value="InterPro"/>
</dbReference>
<dbReference type="Proteomes" id="UP000595426">
    <property type="component" value="Chromosome"/>
</dbReference>
<organism evidence="4 5">
    <name type="scientific">Elizabethkingia bruuniana</name>
    <dbReference type="NCBI Taxonomy" id="1756149"/>
    <lineage>
        <taxon>Bacteria</taxon>
        <taxon>Pseudomonadati</taxon>
        <taxon>Bacteroidota</taxon>
        <taxon>Flavobacteriia</taxon>
        <taxon>Flavobacteriales</taxon>
        <taxon>Weeksellaceae</taxon>
        <taxon>Elizabethkingia</taxon>
    </lineage>
</organism>
<dbReference type="InterPro" id="IPR036890">
    <property type="entry name" value="HATPase_C_sf"/>
</dbReference>
<dbReference type="InterPro" id="IPR032834">
    <property type="entry name" value="NatK-like_C"/>
</dbReference>
<protein>
    <submittedName>
        <fullName evidence="4">Histidine kinase</fullName>
    </submittedName>
</protein>
<dbReference type="GeneID" id="93132166"/>
<evidence type="ECO:0000313" key="4">
    <source>
        <dbReference type="EMBL" id="QQN57776.1"/>
    </source>
</evidence>
<dbReference type="InterPro" id="IPR010559">
    <property type="entry name" value="Sig_transdc_His_kin_internal"/>
</dbReference>
<gene>
    <name evidence="4" type="ORF">I6H88_15180</name>
</gene>
<keyword evidence="1" id="KW-0812">Transmembrane</keyword>